<reference evidence="1" key="1">
    <citation type="journal article" date="2020" name="Nature">
        <title>Giant virus diversity and host interactions through global metagenomics.</title>
        <authorList>
            <person name="Schulz F."/>
            <person name="Roux S."/>
            <person name="Paez-Espino D."/>
            <person name="Jungbluth S."/>
            <person name="Walsh D.A."/>
            <person name="Denef V.J."/>
            <person name="McMahon K.D."/>
            <person name="Konstantinidis K.T."/>
            <person name="Eloe-Fadrosh E.A."/>
            <person name="Kyrpides N.C."/>
            <person name="Woyke T."/>
        </authorList>
    </citation>
    <scope>NUCLEOTIDE SEQUENCE</scope>
    <source>
        <strain evidence="1">GVMAG-M-3300023184-17</strain>
    </source>
</reference>
<dbReference type="EMBL" id="MN740042">
    <property type="protein sequence ID" value="QHT85564.1"/>
    <property type="molecule type" value="Genomic_DNA"/>
</dbReference>
<accession>A0A6C0HYA4</accession>
<evidence type="ECO:0000313" key="1">
    <source>
        <dbReference type="EMBL" id="QHT85564.1"/>
    </source>
</evidence>
<sequence>MITSKDLRKAPFETRWIMNKENMKVTSYNGIPCVLWKKKNNIRLWSYNHKLFCIREHTIFDMDGTLCGWVDDDLVYGPYFGELPEIMNASLFCS</sequence>
<name>A0A6C0HYA4_9ZZZZ</name>
<protein>
    <submittedName>
        <fullName evidence="1">Uncharacterized protein</fullName>
    </submittedName>
</protein>
<dbReference type="AlphaFoldDB" id="A0A6C0HYA4"/>
<proteinExistence type="predicted"/>
<organism evidence="1">
    <name type="scientific">viral metagenome</name>
    <dbReference type="NCBI Taxonomy" id="1070528"/>
    <lineage>
        <taxon>unclassified sequences</taxon>
        <taxon>metagenomes</taxon>
        <taxon>organismal metagenomes</taxon>
    </lineage>
</organism>